<evidence type="ECO:0000313" key="9">
    <source>
        <dbReference type="Proteomes" id="UP000285456"/>
    </source>
</evidence>
<keyword evidence="9" id="KW-1185">Reference proteome</keyword>
<keyword evidence="4" id="KW-0949">S-adenosyl-L-methionine</keyword>
<keyword evidence="3" id="KW-0808">Transferase</keyword>
<dbReference type="Gene3D" id="3.40.50.150">
    <property type="entry name" value="Vaccinia Virus protein VP39"/>
    <property type="match status" value="1"/>
</dbReference>
<dbReference type="Proteomes" id="UP000285456">
    <property type="component" value="Unassembled WGS sequence"/>
</dbReference>
<dbReference type="SUPFAM" id="SSF53335">
    <property type="entry name" value="S-adenosyl-L-methionine-dependent methyltransferases"/>
    <property type="match status" value="1"/>
</dbReference>
<keyword evidence="5" id="KW-0680">Restriction system</keyword>
<evidence type="ECO:0000256" key="5">
    <source>
        <dbReference type="ARBA" id="ARBA00022747"/>
    </source>
</evidence>
<sequence>MNLSEIELLERVEEDLKRKGLPIVKKDVKIGRLRPDMVAYKVNENEELSAEVVVEIKSDSSLVMMAQQQLMKYVKELNTSYALLVTNEKNYWFDGKTFLPIDEPEFDSQYLINDEDMEQVIRGVIDKFNGHMRYEQIATVLAYNLLIRSYLSDNNQMDLWWNIKNEDDLIGWINEANKFYSIDINPLKQGLNEELVQFSITNLSALPPKSAVIQNVFLKVWEISRTTGQYLSPDHLRKLFANIIKHLSFDKDKVVDLAAGLGSIALEVMKVNKVNYMVAFEIQKETSNLFKILSIISGYGQINTVLADSLQENELLQDNTYALSLVDPPLRYKYKLSEDQISRFQVASNRKNVDINDLFIERAIQVTEPGGYILAIVPENVLFSVPSQVTRDLIKDKTIIEAIISLPPHTLKPYAAVKLSLLVLRKKKATDETANELFIAMAESIDEFDEIVSGFSVWKKGGDARG</sequence>
<dbReference type="GO" id="GO:0009007">
    <property type="term" value="F:site-specific DNA-methyltransferase (adenine-specific) activity"/>
    <property type="evidence" value="ECO:0007669"/>
    <property type="project" value="UniProtKB-EC"/>
</dbReference>
<dbReference type="InterPro" id="IPR026350">
    <property type="entry name" value="GxxExxY"/>
</dbReference>
<dbReference type="PANTHER" id="PTHR42933:SF1">
    <property type="entry name" value="SITE-SPECIFIC DNA-METHYLTRANSFERASE (ADENINE-SPECIFIC)"/>
    <property type="match status" value="1"/>
</dbReference>
<feature type="domain" description="DNA methylase adenine-specific" evidence="7">
    <location>
        <begin position="225"/>
        <end position="446"/>
    </location>
</feature>
<dbReference type="RefSeq" id="WP_118888261.1">
    <property type="nucleotide sequence ID" value="NZ_PHUT01000001.1"/>
</dbReference>
<dbReference type="GO" id="GO:0008170">
    <property type="term" value="F:N-methyltransferase activity"/>
    <property type="evidence" value="ECO:0007669"/>
    <property type="project" value="InterPro"/>
</dbReference>
<evidence type="ECO:0000259" key="7">
    <source>
        <dbReference type="Pfam" id="PF02384"/>
    </source>
</evidence>
<evidence type="ECO:0000256" key="1">
    <source>
        <dbReference type="ARBA" id="ARBA00011900"/>
    </source>
</evidence>
<dbReference type="Pfam" id="PF13366">
    <property type="entry name" value="PDDEXK_3"/>
    <property type="match status" value="1"/>
</dbReference>
<comment type="caution">
    <text evidence="8">The sequence shown here is derived from an EMBL/GenBank/DDBJ whole genome shotgun (WGS) entry which is preliminary data.</text>
</comment>
<dbReference type="InterPro" id="IPR051537">
    <property type="entry name" value="DNA_Adenine_Mtase"/>
</dbReference>
<dbReference type="PANTHER" id="PTHR42933">
    <property type="entry name" value="SLR6095 PROTEIN"/>
    <property type="match status" value="1"/>
</dbReference>
<dbReference type="OrthoDB" id="2773829at2"/>
<evidence type="ECO:0000256" key="4">
    <source>
        <dbReference type="ARBA" id="ARBA00022691"/>
    </source>
</evidence>
<comment type="catalytic activity">
    <reaction evidence="6">
        <text>a 2'-deoxyadenosine in DNA + S-adenosyl-L-methionine = an N(6)-methyl-2'-deoxyadenosine in DNA + S-adenosyl-L-homocysteine + H(+)</text>
        <dbReference type="Rhea" id="RHEA:15197"/>
        <dbReference type="Rhea" id="RHEA-COMP:12418"/>
        <dbReference type="Rhea" id="RHEA-COMP:12419"/>
        <dbReference type="ChEBI" id="CHEBI:15378"/>
        <dbReference type="ChEBI" id="CHEBI:57856"/>
        <dbReference type="ChEBI" id="CHEBI:59789"/>
        <dbReference type="ChEBI" id="CHEBI:90615"/>
        <dbReference type="ChEBI" id="CHEBI:90616"/>
        <dbReference type="EC" id="2.1.1.72"/>
    </reaction>
</comment>
<dbReference type="Pfam" id="PF02384">
    <property type="entry name" value="N6_Mtase"/>
    <property type="match status" value="1"/>
</dbReference>
<reference evidence="8 9" key="1">
    <citation type="journal article" date="2007" name="Int. J. Syst. Evol. Microbiol.">
        <title>Oceanobacillus profundus sp. nov., isolated from a deep-sea sediment core.</title>
        <authorList>
            <person name="Kim Y.G."/>
            <person name="Choi D.H."/>
            <person name="Hyun S."/>
            <person name="Cho B.C."/>
        </authorList>
    </citation>
    <scope>NUCLEOTIDE SEQUENCE [LARGE SCALE GENOMIC DNA]</scope>
    <source>
        <strain evidence="8 9">DSM 18246</strain>
    </source>
</reference>
<keyword evidence="2" id="KW-0489">Methyltransferase</keyword>
<dbReference type="InterPro" id="IPR029063">
    <property type="entry name" value="SAM-dependent_MTases_sf"/>
</dbReference>
<dbReference type="GO" id="GO:0032259">
    <property type="term" value="P:methylation"/>
    <property type="evidence" value="ECO:0007669"/>
    <property type="project" value="UniProtKB-KW"/>
</dbReference>
<dbReference type="EC" id="2.1.1.72" evidence="1"/>
<accession>A0A417YMU7</accession>
<protein>
    <recommendedName>
        <fullName evidence="1">site-specific DNA-methyltransferase (adenine-specific)</fullName>
        <ecNumber evidence="1">2.1.1.72</ecNumber>
    </recommendedName>
</protein>
<evidence type="ECO:0000256" key="6">
    <source>
        <dbReference type="ARBA" id="ARBA00047942"/>
    </source>
</evidence>
<name>A0A417YMU7_9BACI</name>
<dbReference type="GO" id="GO:0003677">
    <property type="term" value="F:DNA binding"/>
    <property type="evidence" value="ECO:0007669"/>
    <property type="project" value="InterPro"/>
</dbReference>
<dbReference type="AlphaFoldDB" id="A0A417YMU7"/>
<dbReference type="PRINTS" id="PR00507">
    <property type="entry name" value="N12N6MTFRASE"/>
</dbReference>
<evidence type="ECO:0000313" key="8">
    <source>
        <dbReference type="EMBL" id="RHW35046.1"/>
    </source>
</evidence>
<dbReference type="GO" id="GO:0009307">
    <property type="term" value="P:DNA restriction-modification system"/>
    <property type="evidence" value="ECO:0007669"/>
    <property type="project" value="UniProtKB-KW"/>
</dbReference>
<organism evidence="8 9">
    <name type="scientific">Oceanobacillus profundus</name>
    <dbReference type="NCBI Taxonomy" id="372463"/>
    <lineage>
        <taxon>Bacteria</taxon>
        <taxon>Bacillati</taxon>
        <taxon>Bacillota</taxon>
        <taxon>Bacilli</taxon>
        <taxon>Bacillales</taxon>
        <taxon>Bacillaceae</taxon>
        <taxon>Oceanobacillus</taxon>
    </lineage>
</organism>
<dbReference type="EMBL" id="QWEH01000001">
    <property type="protein sequence ID" value="RHW35046.1"/>
    <property type="molecule type" value="Genomic_DNA"/>
</dbReference>
<evidence type="ECO:0000256" key="2">
    <source>
        <dbReference type="ARBA" id="ARBA00022603"/>
    </source>
</evidence>
<gene>
    <name evidence="8" type="ORF">D1B32_00015</name>
</gene>
<evidence type="ECO:0000256" key="3">
    <source>
        <dbReference type="ARBA" id="ARBA00022679"/>
    </source>
</evidence>
<proteinExistence type="predicted"/>
<dbReference type="InterPro" id="IPR003356">
    <property type="entry name" value="DNA_methylase_A-5"/>
</dbReference>